<reference evidence="1 2" key="1">
    <citation type="journal article" date="2020" name="Harmful Algae">
        <title>Molecular and morphological characterization of a novel dihydroanatoxin-a producing Microcoleus species (cyanobacteria) from the Russian River, California, USA.</title>
        <authorList>
            <person name="Conklin K.Y."/>
            <person name="Stancheva R."/>
            <person name="Otten T.G."/>
            <person name="Fadness R."/>
            <person name="Boyer G.L."/>
            <person name="Read B."/>
            <person name="Zhang X."/>
            <person name="Sheath R.G."/>
        </authorList>
    </citation>
    <scope>NUCLEOTIDE SEQUENCE [LARGE SCALE GENOMIC DNA]</scope>
    <source>
        <strain evidence="1 2">PTRS2</strain>
    </source>
</reference>
<keyword evidence="2" id="KW-1185">Reference proteome</keyword>
<proteinExistence type="predicted"/>
<sequence length="200" mass="22297">MQSENIIEIYAEAECTVQPTVEYSIEDLEKILRVKRRQILNYSATICDCCWEPEIIFKPSFGKFSVRMLAEMRRLQSMGVTEYRSQCAIESGKPSTHKIESALVISPTVAISSLDAKIADLQKTSVVNSANLADRIRGKLAEIAQTNQLAFDRNQALSEAQMLAAENEGFEEALAIHSRRIAARDAALAQLKAMELQSLE</sequence>
<organism evidence="1 2">
    <name type="scientific">Microcoleus anatoxicus PTRS2</name>
    <dbReference type="NCBI Taxonomy" id="2705321"/>
    <lineage>
        <taxon>Bacteria</taxon>
        <taxon>Bacillati</taxon>
        <taxon>Cyanobacteriota</taxon>
        <taxon>Cyanophyceae</taxon>
        <taxon>Oscillatoriophycideae</taxon>
        <taxon>Oscillatoriales</taxon>
        <taxon>Microcoleaceae</taxon>
        <taxon>Microcoleus</taxon>
        <taxon>Microcoleus anatoxicus</taxon>
    </lineage>
</organism>
<dbReference type="RefSeq" id="WP_340541830.1">
    <property type="nucleotide sequence ID" value="NZ_JBBLXS010000377.1"/>
</dbReference>
<dbReference type="Proteomes" id="UP001384579">
    <property type="component" value="Unassembled WGS sequence"/>
</dbReference>
<evidence type="ECO:0000313" key="2">
    <source>
        <dbReference type="Proteomes" id="UP001384579"/>
    </source>
</evidence>
<gene>
    <name evidence="1" type="ORF">WMG39_22160</name>
</gene>
<name>A0ABU8YSU8_9CYAN</name>
<dbReference type="EMBL" id="JBBLXS010000377">
    <property type="protein sequence ID" value="MEK0187537.1"/>
    <property type="molecule type" value="Genomic_DNA"/>
</dbReference>
<accession>A0ABU8YSU8</accession>
<protein>
    <submittedName>
        <fullName evidence="1">Uncharacterized protein</fullName>
    </submittedName>
</protein>
<evidence type="ECO:0000313" key="1">
    <source>
        <dbReference type="EMBL" id="MEK0187537.1"/>
    </source>
</evidence>
<comment type="caution">
    <text evidence="1">The sequence shown here is derived from an EMBL/GenBank/DDBJ whole genome shotgun (WGS) entry which is preliminary data.</text>
</comment>